<sequence length="170" mass="18709">MPSSTFKRRTTLYSLILALAVFETAFAFTAEFMDGFAPLPFVFGPITGVFSVITWVWTSVLLSYNNRPTSDQPLTRVRVHIWSMTAFAIAFLACGIMFSTQLPANCNTHRDSDGEAPIWCGIDAMVAMLAYLIALLSCASAFVIRRSTPNLGKNVCASDEHERIVLDEAA</sequence>
<feature type="transmembrane region" description="Helical" evidence="1">
    <location>
        <begin position="79"/>
        <end position="98"/>
    </location>
</feature>
<evidence type="ECO:0000313" key="2">
    <source>
        <dbReference type="EMBL" id="KAF4613100.1"/>
    </source>
</evidence>
<keyword evidence="3" id="KW-1185">Reference proteome</keyword>
<dbReference type="AlphaFoldDB" id="A0A8H4QL15"/>
<reference evidence="2 3" key="1">
    <citation type="submission" date="2019-12" db="EMBL/GenBank/DDBJ databases">
        <authorList>
            <person name="Floudas D."/>
            <person name="Bentzer J."/>
            <person name="Ahren D."/>
            <person name="Johansson T."/>
            <person name="Persson P."/>
            <person name="Tunlid A."/>
        </authorList>
    </citation>
    <scope>NUCLEOTIDE SEQUENCE [LARGE SCALE GENOMIC DNA]</scope>
    <source>
        <strain evidence="2 3">CBS 102.39</strain>
    </source>
</reference>
<feature type="transmembrane region" description="Helical" evidence="1">
    <location>
        <begin position="37"/>
        <end position="58"/>
    </location>
</feature>
<dbReference type="EMBL" id="JAACJL010000046">
    <property type="protein sequence ID" value="KAF4613100.1"/>
    <property type="molecule type" value="Genomic_DNA"/>
</dbReference>
<comment type="caution">
    <text evidence="2">The sequence shown here is derived from an EMBL/GenBank/DDBJ whole genome shotgun (WGS) entry which is preliminary data.</text>
</comment>
<name>A0A8H4QL15_9AGAR</name>
<keyword evidence="1" id="KW-1133">Transmembrane helix</keyword>
<protein>
    <submittedName>
        <fullName evidence="2">Uncharacterized protein</fullName>
    </submittedName>
</protein>
<gene>
    <name evidence="2" type="ORF">D9613_010879</name>
</gene>
<organism evidence="2 3">
    <name type="scientific">Agrocybe pediades</name>
    <dbReference type="NCBI Taxonomy" id="84607"/>
    <lineage>
        <taxon>Eukaryota</taxon>
        <taxon>Fungi</taxon>
        <taxon>Dikarya</taxon>
        <taxon>Basidiomycota</taxon>
        <taxon>Agaricomycotina</taxon>
        <taxon>Agaricomycetes</taxon>
        <taxon>Agaricomycetidae</taxon>
        <taxon>Agaricales</taxon>
        <taxon>Agaricineae</taxon>
        <taxon>Strophariaceae</taxon>
        <taxon>Agrocybe</taxon>
    </lineage>
</organism>
<keyword evidence="1" id="KW-0812">Transmembrane</keyword>
<evidence type="ECO:0000313" key="3">
    <source>
        <dbReference type="Proteomes" id="UP000521872"/>
    </source>
</evidence>
<dbReference type="Proteomes" id="UP000521872">
    <property type="component" value="Unassembled WGS sequence"/>
</dbReference>
<feature type="transmembrane region" description="Helical" evidence="1">
    <location>
        <begin position="118"/>
        <end position="144"/>
    </location>
</feature>
<proteinExistence type="predicted"/>
<keyword evidence="1" id="KW-0472">Membrane</keyword>
<accession>A0A8H4QL15</accession>
<evidence type="ECO:0000256" key="1">
    <source>
        <dbReference type="SAM" id="Phobius"/>
    </source>
</evidence>